<protein>
    <recommendedName>
        <fullName evidence="3">Secreted protein</fullName>
    </recommendedName>
</protein>
<comment type="caution">
    <text evidence="1">The sequence shown here is derived from an EMBL/GenBank/DDBJ whole genome shotgun (WGS) entry which is preliminary data.</text>
</comment>
<sequence>MGASVSALLLTLICYDHFQTGGLLSSVPLALSSPFFKSEVNVHPSTSFFFFLTTSNCRILQTRWKTKLGFLSGNQRLQMCFGESIIDEFIFRRKRGNISERTLV</sequence>
<organism evidence="1 2">
    <name type="scientific">Caerostris extrusa</name>
    <name type="common">Bark spider</name>
    <name type="synonym">Caerostris bankana</name>
    <dbReference type="NCBI Taxonomy" id="172846"/>
    <lineage>
        <taxon>Eukaryota</taxon>
        <taxon>Metazoa</taxon>
        <taxon>Ecdysozoa</taxon>
        <taxon>Arthropoda</taxon>
        <taxon>Chelicerata</taxon>
        <taxon>Arachnida</taxon>
        <taxon>Araneae</taxon>
        <taxon>Araneomorphae</taxon>
        <taxon>Entelegynae</taxon>
        <taxon>Araneoidea</taxon>
        <taxon>Araneidae</taxon>
        <taxon>Caerostris</taxon>
    </lineage>
</organism>
<gene>
    <name evidence="1" type="ORF">CEXT_122011</name>
</gene>
<reference evidence="1 2" key="1">
    <citation type="submission" date="2021-06" db="EMBL/GenBank/DDBJ databases">
        <title>Caerostris extrusa draft genome.</title>
        <authorList>
            <person name="Kono N."/>
            <person name="Arakawa K."/>
        </authorList>
    </citation>
    <scope>NUCLEOTIDE SEQUENCE [LARGE SCALE GENOMIC DNA]</scope>
</reference>
<evidence type="ECO:0000313" key="2">
    <source>
        <dbReference type="Proteomes" id="UP001054945"/>
    </source>
</evidence>
<proteinExistence type="predicted"/>
<accession>A0AAV4VYQ9</accession>
<keyword evidence="2" id="KW-1185">Reference proteome</keyword>
<dbReference type="Proteomes" id="UP001054945">
    <property type="component" value="Unassembled WGS sequence"/>
</dbReference>
<evidence type="ECO:0000313" key="1">
    <source>
        <dbReference type="EMBL" id="GIY75577.1"/>
    </source>
</evidence>
<dbReference type="EMBL" id="BPLR01015365">
    <property type="protein sequence ID" value="GIY75577.1"/>
    <property type="molecule type" value="Genomic_DNA"/>
</dbReference>
<evidence type="ECO:0008006" key="3">
    <source>
        <dbReference type="Google" id="ProtNLM"/>
    </source>
</evidence>
<dbReference type="AlphaFoldDB" id="A0AAV4VYQ9"/>
<name>A0AAV4VYQ9_CAEEX</name>